<dbReference type="InterPro" id="IPR025662">
    <property type="entry name" value="Sigma_54_int_dom_ATP-bd_1"/>
</dbReference>
<organism evidence="6 7">
    <name type="scientific">Lunatimonas lonarensis</name>
    <dbReference type="NCBI Taxonomy" id="1232681"/>
    <lineage>
        <taxon>Bacteria</taxon>
        <taxon>Pseudomonadati</taxon>
        <taxon>Bacteroidota</taxon>
        <taxon>Cytophagia</taxon>
        <taxon>Cytophagales</taxon>
        <taxon>Cyclobacteriaceae</taxon>
    </lineage>
</organism>
<evidence type="ECO:0000256" key="1">
    <source>
        <dbReference type="ARBA" id="ARBA00022741"/>
    </source>
</evidence>
<sequence>MMMISDAEILGVKQRFGIIGNSPLLNHAIQVAMQASPTDMTVLITGESGSGKESFSKIIHSLSTRKHGKFIAINCGAIPEGTIDSELFGHEKGSFTGAYEARKGYFEVTDGGSIFLDEIGEMPLGTQARLLRVLENGEFIKVGSSKVQKTDVRVIAATNVNLLKAVEKGKFREDLYYRLNTVPIYVPPLRQRGDDIILLFRKFSSDFSDRYQVKPISLTDEAKALLLKFPFPGNIRQLKNLAEQISLLESTREVDAETLAKYLPSTTYNLPASLPSQSFGSDKQDFSERELLYKVLFDMKKDMTELKKMVLESFQSGGLNQAIIKKHQGLFEDMDMQVDNFPSEESLSPNLPLVLENLPEKETQDINLAKREYKEEIIEDIAHEEDDHSLSIEKKEKELIIRALRKHGNKRKYAAQDLGISERTLYRKIKQYDIEE</sequence>
<feature type="domain" description="Sigma-54 factor interaction" evidence="5">
    <location>
        <begin position="18"/>
        <end position="247"/>
    </location>
</feature>
<dbReference type="PATRIC" id="fig|1288963.3.peg.3686"/>
<dbReference type="InterPro" id="IPR002078">
    <property type="entry name" value="Sigma_54_int"/>
</dbReference>
<keyword evidence="3" id="KW-0805">Transcription regulation</keyword>
<dbReference type="FunFam" id="3.40.50.300:FF:000006">
    <property type="entry name" value="DNA-binding transcriptional regulator NtrC"/>
    <property type="match status" value="1"/>
</dbReference>
<evidence type="ECO:0000313" key="6">
    <source>
        <dbReference type="EMBL" id="EON75801.1"/>
    </source>
</evidence>
<dbReference type="Gene3D" id="3.40.50.300">
    <property type="entry name" value="P-loop containing nucleotide triphosphate hydrolases"/>
    <property type="match status" value="1"/>
</dbReference>
<evidence type="ECO:0000313" key="7">
    <source>
        <dbReference type="Proteomes" id="UP000013909"/>
    </source>
</evidence>
<dbReference type="Pfam" id="PF00158">
    <property type="entry name" value="Sigma54_activat"/>
    <property type="match status" value="1"/>
</dbReference>
<dbReference type="Gene3D" id="1.10.10.60">
    <property type="entry name" value="Homeodomain-like"/>
    <property type="match status" value="1"/>
</dbReference>
<dbReference type="AlphaFoldDB" id="R7ZNV7"/>
<dbReference type="GO" id="GO:0043565">
    <property type="term" value="F:sequence-specific DNA binding"/>
    <property type="evidence" value="ECO:0007669"/>
    <property type="project" value="InterPro"/>
</dbReference>
<keyword evidence="1" id="KW-0547">Nucleotide-binding</keyword>
<dbReference type="CDD" id="cd00009">
    <property type="entry name" value="AAA"/>
    <property type="match status" value="1"/>
</dbReference>
<keyword evidence="4" id="KW-0804">Transcription</keyword>
<protein>
    <submittedName>
        <fullName evidence="6">Transcriptional regulator</fullName>
    </submittedName>
</protein>
<dbReference type="PROSITE" id="PS00675">
    <property type="entry name" value="SIGMA54_INTERACT_1"/>
    <property type="match status" value="1"/>
</dbReference>
<dbReference type="InterPro" id="IPR058031">
    <property type="entry name" value="AAA_lid_NorR"/>
</dbReference>
<dbReference type="EMBL" id="AQHR01000096">
    <property type="protein sequence ID" value="EON75801.1"/>
    <property type="molecule type" value="Genomic_DNA"/>
</dbReference>
<proteinExistence type="predicted"/>
<dbReference type="Pfam" id="PF25601">
    <property type="entry name" value="AAA_lid_14"/>
    <property type="match status" value="1"/>
</dbReference>
<dbReference type="SUPFAM" id="SSF46689">
    <property type="entry name" value="Homeodomain-like"/>
    <property type="match status" value="1"/>
</dbReference>
<dbReference type="InterPro" id="IPR002197">
    <property type="entry name" value="HTH_Fis"/>
</dbReference>
<dbReference type="Pfam" id="PF02954">
    <property type="entry name" value="HTH_8"/>
    <property type="match status" value="1"/>
</dbReference>
<dbReference type="GO" id="GO:0006355">
    <property type="term" value="P:regulation of DNA-templated transcription"/>
    <property type="evidence" value="ECO:0007669"/>
    <property type="project" value="InterPro"/>
</dbReference>
<evidence type="ECO:0000256" key="2">
    <source>
        <dbReference type="ARBA" id="ARBA00022840"/>
    </source>
</evidence>
<evidence type="ECO:0000256" key="4">
    <source>
        <dbReference type="ARBA" id="ARBA00023163"/>
    </source>
</evidence>
<dbReference type="PRINTS" id="PR01590">
    <property type="entry name" value="HTHFIS"/>
</dbReference>
<dbReference type="GO" id="GO:0005524">
    <property type="term" value="F:ATP binding"/>
    <property type="evidence" value="ECO:0007669"/>
    <property type="project" value="UniProtKB-KW"/>
</dbReference>
<dbReference type="STRING" id="1232681.ADIS_3692"/>
<name>R7ZNV7_9BACT</name>
<keyword evidence="7" id="KW-1185">Reference proteome</keyword>
<dbReference type="PANTHER" id="PTHR32071:SF121">
    <property type="entry name" value="SIGMA L-DEPENDENT TRANSCRIPTIONAL REGULATOR YQIR-RELATED"/>
    <property type="match status" value="1"/>
</dbReference>
<keyword evidence="2" id="KW-0067">ATP-binding</keyword>
<accession>R7ZNV7</accession>
<gene>
    <name evidence="6" type="ORF">ADIS_3692</name>
</gene>
<evidence type="ECO:0000259" key="5">
    <source>
        <dbReference type="PROSITE" id="PS50045"/>
    </source>
</evidence>
<dbReference type="PROSITE" id="PS00688">
    <property type="entry name" value="SIGMA54_INTERACT_3"/>
    <property type="match status" value="1"/>
</dbReference>
<evidence type="ECO:0000256" key="3">
    <source>
        <dbReference type="ARBA" id="ARBA00023015"/>
    </source>
</evidence>
<dbReference type="SUPFAM" id="SSF52540">
    <property type="entry name" value="P-loop containing nucleoside triphosphate hydrolases"/>
    <property type="match status" value="1"/>
</dbReference>
<reference evidence="6 7" key="1">
    <citation type="submission" date="2013-02" db="EMBL/GenBank/DDBJ databases">
        <title>A novel strain isolated from Lonar lake, Maharashtra, India.</title>
        <authorList>
            <person name="Singh A."/>
        </authorList>
    </citation>
    <scope>NUCLEOTIDE SEQUENCE [LARGE SCALE GENOMIC DNA]</scope>
    <source>
        <strain evidence="6 7">AK24</strain>
    </source>
</reference>
<comment type="caution">
    <text evidence="6">The sequence shown here is derived from an EMBL/GenBank/DDBJ whole genome shotgun (WGS) entry which is preliminary data.</text>
</comment>
<dbReference type="PANTHER" id="PTHR32071">
    <property type="entry name" value="TRANSCRIPTIONAL REGULATORY PROTEIN"/>
    <property type="match status" value="1"/>
</dbReference>
<dbReference type="Proteomes" id="UP000013909">
    <property type="component" value="Unassembled WGS sequence"/>
</dbReference>
<dbReference type="InterPro" id="IPR027417">
    <property type="entry name" value="P-loop_NTPase"/>
</dbReference>
<dbReference type="InterPro" id="IPR025944">
    <property type="entry name" value="Sigma_54_int_dom_CS"/>
</dbReference>
<dbReference type="Gene3D" id="1.10.8.60">
    <property type="match status" value="1"/>
</dbReference>
<dbReference type="SMART" id="SM00382">
    <property type="entry name" value="AAA"/>
    <property type="match status" value="1"/>
</dbReference>
<dbReference type="PROSITE" id="PS50045">
    <property type="entry name" value="SIGMA54_INTERACT_4"/>
    <property type="match status" value="1"/>
</dbReference>
<dbReference type="InterPro" id="IPR009057">
    <property type="entry name" value="Homeodomain-like_sf"/>
</dbReference>
<dbReference type="InterPro" id="IPR003593">
    <property type="entry name" value="AAA+_ATPase"/>
</dbReference>